<dbReference type="InterPro" id="IPR017937">
    <property type="entry name" value="Thioredoxin_CS"/>
</dbReference>
<evidence type="ECO:0000259" key="10">
    <source>
        <dbReference type="PROSITE" id="PS51352"/>
    </source>
</evidence>
<evidence type="ECO:0000256" key="3">
    <source>
        <dbReference type="ARBA" id="ARBA00022982"/>
    </source>
</evidence>
<dbReference type="FunFam" id="3.40.30.10:FF:000001">
    <property type="entry name" value="Thioredoxin"/>
    <property type="match status" value="1"/>
</dbReference>
<dbReference type="GO" id="GO:0015035">
    <property type="term" value="F:protein-disulfide reductase activity"/>
    <property type="evidence" value="ECO:0007669"/>
    <property type="project" value="UniProtKB-UniRule"/>
</dbReference>
<keyword evidence="3" id="KW-0249">Electron transport</keyword>
<feature type="disulfide bond" description="Redox-active" evidence="9">
    <location>
        <begin position="28"/>
        <end position="31"/>
    </location>
</feature>
<dbReference type="GO" id="GO:0005737">
    <property type="term" value="C:cytoplasm"/>
    <property type="evidence" value="ECO:0007669"/>
    <property type="project" value="TreeGrafter"/>
</dbReference>
<accession>A0A1G2BLE7</accession>
<dbReference type="InterPro" id="IPR036249">
    <property type="entry name" value="Thioredoxin-like_sf"/>
</dbReference>
<gene>
    <name evidence="11" type="ORF">A2927_01440</name>
</gene>
<organism evidence="11 12">
    <name type="scientific">Candidatus Komeilibacteria bacterium RIFCSPLOWO2_01_FULL_45_10</name>
    <dbReference type="NCBI Taxonomy" id="1798550"/>
    <lineage>
        <taxon>Bacteria</taxon>
        <taxon>Candidatus Komeiliibacteriota</taxon>
    </lineage>
</organism>
<dbReference type="CDD" id="cd02947">
    <property type="entry name" value="TRX_family"/>
    <property type="match status" value="1"/>
</dbReference>
<evidence type="ECO:0000256" key="6">
    <source>
        <dbReference type="NCBIfam" id="TIGR01068"/>
    </source>
</evidence>
<evidence type="ECO:0000256" key="1">
    <source>
        <dbReference type="ARBA" id="ARBA00008987"/>
    </source>
</evidence>
<dbReference type="EMBL" id="MHKL01000003">
    <property type="protein sequence ID" value="OGY90004.1"/>
    <property type="molecule type" value="Genomic_DNA"/>
</dbReference>
<keyword evidence="2" id="KW-0813">Transport</keyword>
<evidence type="ECO:0000256" key="7">
    <source>
        <dbReference type="PIRNR" id="PIRNR000077"/>
    </source>
</evidence>
<evidence type="ECO:0000256" key="4">
    <source>
        <dbReference type="ARBA" id="ARBA00023157"/>
    </source>
</evidence>
<keyword evidence="5 9" id="KW-0676">Redox-active center</keyword>
<evidence type="ECO:0000313" key="12">
    <source>
        <dbReference type="Proteomes" id="UP000178849"/>
    </source>
</evidence>
<protein>
    <recommendedName>
        <fullName evidence="6 7">Thioredoxin</fullName>
    </recommendedName>
</protein>
<reference evidence="11 12" key="1">
    <citation type="journal article" date="2016" name="Nat. Commun.">
        <title>Thousands of microbial genomes shed light on interconnected biogeochemical processes in an aquifer system.</title>
        <authorList>
            <person name="Anantharaman K."/>
            <person name="Brown C.T."/>
            <person name="Hug L.A."/>
            <person name="Sharon I."/>
            <person name="Castelle C.J."/>
            <person name="Probst A.J."/>
            <person name="Thomas B.C."/>
            <person name="Singh A."/>
            <person name="Wilkins M.J."/>
            <person name="Karaoz U."/>
            <person name="Brodie E.L."/>
            <person name="Williams K.H."/>
            <person name="Hubbard S.S."/>
            <person name="Banfield J.F."/>
        </authorList>
    </citation>
    <scope>NUCLEOTIDE SEQUENCE [LARGE SCALE GENOMIC DNA]</scope>
</reference>
<dbReference type="PROSITE" id="PS51352">
    <property type="entry name" value="THIOREDOXIN_2"/>
    <property type="match status" value="1"/>
</dbReference>
<evidence type="ECO:0000313" key="11">
    <source>
        <dbReference type="EMBL" id="OGY90004.1"/>
    </source>
</evidence>
<dbReference type="InterPro" id="IPR005746">
    <property type="entry name" value="Thioredoxin"/>
</dbReference>
<evidence type="ECO:0000256" key="9">
    <source>
        <dbReference type="PIRSR" id="PIRSR000077-4"/>
    </source>
</evidence>
<feature type="domain" description="Thioredoxin" evidence="10">
    <location>
        <begin position="1"/>
        <end position="104"/>
    </location>
</feature>
<dbReference type="Gene3D" id="3.40.30.10">
    <property type="entry name" value="Glutaredoxin"/>
    <property type="match status" value="1"/>
</dbReference>
<name>A0A1G2BLE7_9BACT</name>
<dbReference type="InterPro" id="IPR013766">
    <property type="entry name" value="Thioredoxin_domain"/>
</dbReference>
<sequence>MELTDQNFEKEVLRSKEPVLVDFFAQWCGPCRMQAPITEELAKEYQGKAKIFSLDIDQAQTTASQYQIMSIPTLVLFKGGKEMERLMGLQQKHLLKDKLDNLLK</sequence>
<comment type="caution">
    <text evidence="11">The sequence shown here is derived from an EMBL/GenBank/DDBJ whole genome shotgun (WGS) entry which is preliminary data.</text>
</comment>
<feature type="site" description="Contributes to redox potential value" evidence="8">
    <location>
        <position position="29"/>
    </location>
</feature>
<dbReference type="NCBIfam" id="TIGR01068">
    <property type="entry name" value="thioredoxin"/>
    <property type="match status" value="1"/>
</dbReference>
<dbReference type="Proteomes" id="UP000178849">
    <property type="component" value="Unassembled WGS sequence"/>
</dbReference>
<feature type="active site" description="Nucleophile" evidence="8">
    <location>
        <position position="31"/>
    </location>
</feature>
<dbReference type="PANTHER" id="PTHR45663">
    <property type="entry name" value="GEO12009P1"/>
    <property type="match status" value="1"/>
</dbReference>
<evidence type="ECO:0000256" key="8">
    <source>
        <dbReference type="PIRSR" id="PIRSR000077-1"/>
    </source>
</evidence>
<dbReference type="PANTHER" id="PTHR45663:SF11">
    <property type="entry name" value="GEO12009P1"/>
    <property type="match status" value="1"/>
</dbReference>
<evidence type="ECO:0000256" key="2">
    <source>
        <dbReference type="ARBA" id="ARBA00022448"/>
    </source>
</evidence>
<comment type="similarity">
    <text evidence="1 7">Belongs to the thioredoxin family.</text>
</comment>
<dbReference type="Pfam" id="PF00085">
    <property type="entry name" value="Thioredoxin"/>
    <property type="match status" value="1"/>
</dbReference>
<dbReference type="PROSITE" id="PS00194">
    <property type="entry name" value="THIOREDOXIN_1"/>
    <property type="match status" value="1"/>
</dbReference>
<evidence type="ECO:0000256" key="5">
    <source>
        <dbReference type="ARBA" id="ARBA00023284"/>
    </source>
</evidence>
<feature type="active site" description="Nucleophile" evidence="8">
    <location>
        <position position="28"/>
    </location>
</feature>
<dbReference type="STRING" id="1798550.A2927_01440"/>
<keyword evidence="4 9" id="KW-1015">Disulfide bond</keyword>
<dbReference type="PRINTS" id="PR00421">
    <property type="entry name" value="THIOREDOXIN"/>
</dbReference>
<dbReference type="PIRSF" id="PIRSF000077">
    <property type="entry name" value="Thioredoxin"/>
    <property type="match status" value="1"/>
</dbReference>
<feature type="site" description="Contributes to redox potential value" evidence="8">
    <location>
        <position position="30"/>
    </location>
</feature>
<dbReference type="AlphaFoldDB" id="A0A1G2BLE7"/>
<proteinExistence type="inferred from homology"/>
<dbReference type="SUPFAM" id="SSF52833">
    <property type="entry name" value="Thioredoxin-like"/>
    <property type="match status" value="1"/>
</dbReference>
<feature type="site" description="Deprotonates C-terminal active site Cys" evidence="8">
    <location>
        <position position="22"/>
    </location>
</feature>